<dbReference type="Proteomes" id="UP001165270">
    <property type="component" value="Unassembled WGS sequence"/>
</dbReference>
<keyword evidence="2" id="KW-0732">Signal</keyword>
<dbReference type="RefSeq" id="WP_016431758.1">
    <property type="nucleotide sequence ID" value="NZ_JALDAX010000001.1"/>
</dbReference>
<organism evidence="3 4">
    <name type="scientific">Streptomyces spinosisporus</name>
    <dbReference type="NCBI Taxonomy" id="2927582"/>
    <lineage>
        <taxon>Bacteria</taxon>
        <taxon>Bacillati</taxon>
        <taxon>Actinomycetota</taxon>
        <taxon>Actinomycetes</taxon>
        <taxon>Kitasatosporales</taxon>
        <taxon>Streptomycetaceae</taxon>
        <taxon>Streptomyces</taxon>
    </lineage>
</organism>
<name>A0ABS9X941_9ACTN</name>
<proteinExistence type="predicted"/>
<evidence type="ECO:0000256" key="1">
    <source>
        <dbReference type="SAM" id="MobiDB-lite"/>
    </source>
</evidence>
<evidence type="ECO:0000256" key="2">
    <source>
        <dbReference type="SAM" id="SignalP"/>
    </source>
</evidence>
<gene>
    <name evidence="3" type="ORF">MQN93_02445</name>
</gene>
<protein>
    <recommendedName>
        <fullName evidence="5">Chaplin</fullName>
    </recommendedName>
</protein>
<evidence type="ECO:0000313" key="4">
    <source>
        <dbReference type="Proteomes" id="UP001165270"/>
    </source>
</evidence>
<sequence length="86" mass="9055">MKKIGALAALTMVGLTLATPAHADEGDHGRINIGGRTLSPNALCKEALTLVPVAAPWTAQSVDDACNDRDHSEIHHGHIGRDEAPR</sequence>
<feature type="chain" id="PRO_5047253604" description="Chaplin" evidence="2">
    <location>
        <begin position="24"/>
        <end position="86"/>
    </location>
</feature>
<comment type="caution">
    <text evidence="3">The sequence shown here is derived from an EMBL/GenBank/DDBJ whole genome shotgun (WGS) entry which is preliminary data.</text>
</comment>
<reference evidence="3" key="1">
    <citation type="submission" date="2022-03" db="EMBL/GenBank/DDBJ databases">
        <title>Streptomyces 7R015 and 7R016 isolated from Barleria lupulina in Thailand.</title>
        <authorList>
            <person name="Kanchanasin P."/>
            <person name="Phongsopitanun W."/>
            <person name="Tanasupawat S."/>
        </authorList>
    </citation>
    <scope>NUCLEOTIDE SEQUENCE</scope>
    <source>
        <strain evidence="3">7R016</strain>
    </source>
</reference>
<feature type="signal peptide" evidence="2">
    <location>
        <begin position="1"/>
        <end position="23"/>
    </location>
</feature>
<evidence type="ECO:0000313" key="3">
    <source>
        <dbReference type="EMBL" id="MCI3238578.1"/>
    </source>
</evidence>
<evidence type="ECO:0008006" key="5">
    <source>
        <dbReference type="Google" id="ProtNLM"/>
    </source>
</evidence>
<feature type="region of interest" description="Disordered" evidence="1">
    <location>
        <begin position="67"/>
        <end position="86"/>
    </location>
</feature>
<dbReference type="EMBL" id="JALDAX010000001">
    <property type="protein sequence ID" value="MCI3238578.1"/>
    <property type="molecule type" value="Genomic_DNA"/>
</dbReference>
<keyword evidence="4" id="KW-1185">Reference proteome</keyword>
<accession>A0ABS9X941</accession>